<name>A0A2G2YKR7_CAPAN</name>
<dbReference type="AlphaFoldDB" id="A0A2G2YKR7"/>
<dbReference type="Gene3D" id="2.60.40.830">
    <property type="entry name" value="Cytochrome f large domain"/>
    <property type="match status" value="1"/>
</dbReference>
<dbReference type="GO" id="GO:0020037">
    <property type="term" value="F:heme binding"/>
    <property type="evidence" value="ECO:0007669"/>
    <property type="project" value="InterPro"/>
</dbReference>
<dbReference type="PROSITE" id="PS51010">
    <property type="entry name" value="CYTF"/>
    <property type="match status" value="1"/>
</dbReference>
<evidence type="ECO:0000256" key="4">
    <source>
        <dbReference type="ARBA" id="ARBA00022989"/>
    </source>
</evidence>
<keyword evidence="9" id="KW-1185">Reference proteome</keyword>
<reference evidence="8 9" key="1">
    <citation type="journal article" date="2014" name="Nat. Genet.">
        <title>Genome sequence of the hot pepper provides insights into the evolution of pungency in Capsicum species.</title>
        <authorList>
            <person name="Kim S."/>
            <person name="Park M."/>
            <person name="Yeom S.I."/>
            <person name="Kim Y.M."/>
            <person name="Lee J.M."/>
            <person name="Lee H.A."/>
            <person name="Seo E."/>
            <person name="Choi J."/>
            <person name="Cheong K."/>
            <person name="Kim K.T."/>
            <person name="Jung K."/>
            <person name="Lee G.W."/>
            <person name="Oh S.K."/>
            <person name="Bae C."/>
            <person name="Kim S.B."/>
            <person name="Lee H.Y."/>
            <person name="Kim S.Y."/>
            <person name="Kim M.S."/>
            <person name="Kang B.C."/>
            <person name="Jo Y.D."/>
            <person name="Yang H.B."/>
            <person name="Jeong H.J."/>
            <person name="Kang W.H."/>
            <person name="Kwon J.K."/>
            <person name="Shin C."/>
            <person name="Lim J.Y."/>
            <person name="Park J.H."/>
            <person name="Huh J.H."/>
            <person name="Kim J.S."/>
            <person name="Kim B.D."/>
            <person name="Cohen O."/>
            <person name="Paran I."/>
            <person name="Suh M.C."/>
            <person name="Lee S.B."/>
            <person name="Kim Y.K."/>
            <person name="Shin Y."/>
            <person name="Noh S.J."/>
            <person name="Park J."/>
            <person name="Seo Y.S."/>
            <person name="Kwon S.Y."/>
            <person name="Kim H.A."/>
            <person name="Park J.M."/>
            <person name="Kim H.J."/>
            <person name="Choi S.B."/>
            <person name="Bosland P.W."/>
            <person name="Reeves G."/>
            <person name="Jo S.H."/>
            <person name="Lee B.W."/>
            <person name="Cho H.T."/>
            <person name="Choi H.S."/>
            <person name="Lee M.S."/>
            <person name="Yu Y."/>
            <person name="Do Choi Y."/>
            <person name="Park B.S."/>
            <person name="van Deynze A."/>
            <person name="Ashrafi H."/>
            <person name="Hill T."/>
            <person name="Kim W.T."/>
            <person name="Pai H.S."/>
            <person name="Ahn H.K."/>
            <person name="Yeam I."/>
            <person name="Giovannoni J.J."/>
            <person name="Rose J.K."/>
            <person name="Sorensen I."/>
            <person name="Lee S.J."/>
            <person name="Kim R.W."/>
            <person name="Choi I.Y."/>
            <person name="Choi B.S."/>
            <person name="Lim J.S."/>
            <person name="Lee Y.H."/>
            <person name="Choi D."/>
        </authorList>
    </citation>
    <scope>NUCLEOTIDE SEQUENCE [LARGE SCALE GENOMIC DNA]</scope>
    <source>
        <strain evidence="9">cv. CM334</strain>
    </source>
</reference>
<protein>
    <recommendedName>
        <fullName evidence="7">Cytochrome f large domain-containing protein</fullName>
    </recommendedName>
</protein>
<feature type="domain" description="Cytochrome f large" evidence="7">
    <location>
        <begin position="58"/>
        <end position="110"/>
    </location>
</feature>
<comment type="caution">
    <text evidence="8">The sequence shown here is derived from an EMBL/GenBank/DDBJ whole genome shotgun (WGS) entry which is preliminary data.</text>
</comment>
<keyword evidence="6" id="KW-0472">Membrane</keyword>
<keyword evidence="5" id="KW-0793">Thylakoid</keyword>
<evidence type="ECO:0000256" key="3">
    <source>
        <dbReference type="ARBA" id="ARBA00022692"/>
    </source>
</evidence>
<organism evidence="8 9">
    <name type="scientific">Capsicum annuum</name>
    <name type="common">Capsicum pepper</name>
    <dbReference type="NCBI Taxonomy" id="4072"/>
    <lineage>
        <taxon>Eukaryota</taxon>
        <taxon>Viridiplantae</taxon>
        <taxon>Streptophyta</taxon>
        <taxon>Embryophyta</taxon>
        <taxon>Tracheophyta</taxon>
        <taxon>Spermatophyta</taxon>
        <taxon>Magnoliopsida</taxon>
        <taxon>eudicotyledons</taxon>
        <taxon>Gunneridae</taxon>
        <taxon>Pentapetalae</taxon>
        <taxon>asterids</taxon>
        <taxon>lamiids</taxon>
        <taxon>Solanales</taxon>
        <taxon>Solanaceae</taxon>
        <taxon>Solanoideae</taxon>
        <taxon>Capsiceae</taxon>
        <taxon>Capsicum</taxon>
    </lineage>
</organism>
<dbReference type="STRING" id="4072.A0A2G2YKR7"/>
<comment type="subcellular location">
    <subcellularLocation>
        <location evidence="1">Membrane</location>
    </subcellularLocation>
</comment>
<proteinExistence type="predicted"/>
<evidence type="ECO:0000256" key="1">
    <source>
        <dbReference type="ARBA" id="ARBA00004370"/>
    </source>
</evidence>
<reference evidence="8 9" key="2">
    <citation type="journal article" date="2017" name="Genome Biol.">
        <title>New reference genome sequences of hot pepper reveal the massive evolution of plant disease-resistance genes by retroduplication.</title>
        <authorList>
            <person name="Kim S."/>
            <person name="Park J."/>
            <person name="Yeom S.I."/>
            <person name="Kim Y.M."/>
            <person name="Seo E."/>
            <person name="Kim K.T."/>
            <person name="Kim M.S."/>
            <person name="Lee J.M."/>
            <person name="Cheong K."/>
            <person name="Shin H.S."/>
            <person name="Kim S.B."/>
            <person name="Han K."/>
            <person name="Lee J."/>
            <person name="Park M."/>
            <person name="Lee H.A."/>
            <person name="Lee H.Y."/>
            <person name="Lee Y."/>
            <person name="Oh S."/>
            <person name="Lee J.H."/>
            <person name="Choi E."/>
            <person name="Choi E."/>
            <person name="Lee S.E."/>
            <person name="Jeon J."/>
            <person name="Kim H."/>
            <person name="Choi G."/>
            <person name="Song H."/>
            <person name="Lee J."/>
            <person name="Lee S.C."/>
            <person name="Kwon J.K."/>
            <person name="Lee H.Y."/>
            <person name="Koo N."/>
            <person name="Hong Y."/>
            <person name="Kim R.W."/>
            <person name="Kang W.H."/>
            <person name="Huh J.H."/>
            <person name="Kang B.C."/>
            <person name="Yang T.J."/>
            <person name="Lee Y.H."/>
            <person name="Bennetzen J.L."/>
            <person name="Choi D."/>
        </authorList>
    </citation>
    <scope>NUCLEOTIDE SEQUENCE [LARGE SCALE GENOMIC DNA]</scope>
    <source>
        <strain evidence="9">cv. CM334</strain>
    </source>
</reference>
<dbReference type="Gramene" id="PHT70340">
    <property type="protein sequence ID" value="PHT70340"/>
    <property type="gene ID" value="T459_25444"/>
</dbReference>
<dbReference type="GO" id="GO:0005506">
    <property type="term" value="F:iron ion binding"/>
    <property type="evidence" value="ECO:0007669"/>
    <property type="project" value="InterPro"/>
</dbReference>
<dbReference type="GO" id="GO:0042651">
    <property type="term" value="C:thylakoid membrane"/>
    <property type="evidence" value="ECO:0007669"/>
    <property type="project" value="InterPro"/>
</dbReference>
<dbReference type="Proteomes" id="UP000222542">
    <property type="component" value="Unassembled WGS sequence"/>
</dbReference>
<keyword evidence="4" id="KW-1133">Transmembrane helix</keyword>
<dbReference type="Pfam" id="PF16639">
    <property type="entry name" value="Apocytochr_F_N"/>
    <property type="match status" value="1"/>
</dbReference>
<dbReference type="SUPFAM" id="SSF49441">
    <property type="entry name" value="Cytochrome f, large domain"/>
    <property type="match status" value="1"/>
</dbReference>
<dbReference type="GO" id="GO:0015979">
    <property type="term" value="P:photosynthesis"/>
    <property type="evidence" value="ECO:0007669"/>
    <property type="project" value="UniProtKB-KW"/>
</dbReference>
<dbReference type="InterPro" id="IPR024094">
    <property type="entry name" value="Cyt_f_lg_dom"/>
</dbReference>
<dbReference type="GO" id="GO:0009055">
    <property type="term" value="F:electron transfer activity"/>
    <property type="evidence" value="ECO:0007669"/>
    <property type="project" value="InterPro"/>
</dbReference>
<sequence length="207" mass="23684">MVEVLQQLGIDVRPLMRPPSRKPYPDWINQVHQFPKGYKVPEFVLWDSHNNLNSGYEQGYENPREATGHIVCANCHLANMTVEIEVPQAVLPNTVFEAVVQIPYDMQLKQNWMLTLYLSESYAKKDLLLVRLRPSMANAIIGMELILLTFPPEMSSLRTDLTFLLPSQADAEPHYLAALQNPRGESGFDRRENEISMVMKEGEMLGR</sequence>
<evidence type="ECO:0000256" key="5">
    <source>
        <dbReference type="ARBA" id="ARBA00023078"/>
    </source>
</evidence>
<evidence type="ECO:0000259" key="7">
    <source>
        <dbReference type="Pfam" id="PF16639"/>
    </source>
</evidence>
<evidence type="ECO:0000256" key="6">
    <source>
        <dbReference type="ARBA" id="ARBA00023136"/>
    </source>
</evidence>
<evidence type="ECO:0000313" key="9">
    <source>
        <dbReference type="Proteomes" id="UP000222542"/>
    </source>
</evidence>
<dbReference type="PANTHER" id="PTHR33288">
    <property type="match status" value="1"/>
</dbReference>
<dbReference type="PANTHER" id="PTHR33288:SF10">
    <property type="entry name" value="CYTOCHROME F"/>
    <property type="match status" value="1"/>
</dbReference>
<dbReference type="EMBL" id="AYRZ02000010">
    <property type="protein sequence ID" value="PHT70340.1"/>
    <property type="molecule type" value="Genomic_DNA"/>
</dbReference>
<dbReference type="InterPro" id="IPR002325">
    <property type="entry name" value="Cyt_f"/>
</dbReference>
<keyword evidence="2" id="KW-0602">Photosynthesis</keyword>
<keyword evidence="3" id="KW-0812">Transmembrane</keyword>
<evidence type="ECO:0000256" key="2">
    <source>
        <dbReference type="ARBA" id="ARBA00022531"/>
    </source>
</evidence>
<accession>A0A2G2YKR7</accession>
<gene>
    <name evidence="8" type="ORF">T459_25444</name>
</gene>
<dbReference type="InterPro" id="IPR036826">
    <property type="entry name" value="Cyt_f_lg_dom_sf"/>
</dbReference>
<evidence type="ECO:0000313" key="8">
    <source>
        <dbReference type="EMBL" id="PHT70340.1"/>
    </source>
</evidence>